<dbReference type="GO" id="GO:0006508">
    <property type="term" value="P:proteolysis"/>
    <property type="evidence" value="ECO:0007669"/>
    <property type="project" value="UniProtKB-KW"/>
</dbReference>
<dbReference type="EMBL" id="SDMR01000011">
    <property type="protein sequence ID" value="TBT94629.1"/>
    <property type="molecule type" value="Genomic_DNA"/>
</dbReference>
<gene>
    <name evidence="8" type="ORF">ET996_09525</name>
</gene>
<dbReference type="InterPro" id="IPR029045">
    <property type="entry name" value="ClpP/crotonase-like_dom_sf"/>
</dbReference>
<accession>A0A4Q9KLR1</accession>
<dbReference type="RefSeq" id="WP_131172331.1">
    <property type="nucleotide sequence ID" value="NZ_FXTL01000011.1"/>
</dbReference>
<evidence type="ECO:0000256" key="5">
    <source>
        <dbReference type="SAM" id="MobiDB-lite"/>
    </source>
</evidence>
<evidence type="ECO:0000256" key="6">
    <source>
        <dbReference type="SAM" id="Phobius"/>
    </source>
</evidence>
<dbReference type="InterPro" id="IPR002142">
    <property type="entry name" value="Peptidase_S49"/>
</dbReference>
<dbReference type="OrthoDB" id="5623708at2"/>
<feature type="region of interest" description="Disordered" evidence="5">
    <location>
        <begin position="1"/>
        <end position="50"/>
    </location>
</feature>
<evidence type="ECO:0000256" key="4">
    <source>
        <dbReference type="ARBA" id="ARBA00022825"/>
    </source>
</evidence>
<comment type="similarity">
    <text evidence="1">Belongs to the peptidase S49 family.</text>
</comment>
<evidence type="ECO:0000259" key="7">
    <source>
        <dbReference type="Pfam" id="PF01343"/>
    </source>
</evidence>
<reference evidence="8 9" key="1">
    <citation type="submission" date="2019-01" db="EMBL/GenBank/DDBJ databases">
        <title>Lactibacter flavus gen. nov., sp. nov., a novel bacterium of the family Propionibacteriaceae isolated from raw milk and dairy products.</title>
        <authorList>
            <person name="Huptas C."/>
            <person name="Wenning M."/>
            <person name="Breitenwieser F."/>
            <person name="Doll E."/>
            <person name="Von Neubeck M."/>
            <person name="Busse H.-J."/>
            <person name="Scherer S."/>
        </authorList>
    </citation>
    <scope>NUCLEOTIDE SEQUENCE [LARGE SCALE GENOMIC DNA]</scope>
    <source>
        <strain evidence="8 9">DSM 22130</strain>
    </source>
</reference>
<evidence type="ECO:0000256" key="2">
    <source>
        <dbReference type="ARBA" id="ARBA00022670"/>
    </source>
</evidence>
<feature type="transmembrane region" description="Helical" evidence="6">
    <location>
        <begin position="64"/>
        <end position="88"/>
    </location>
</feature>
<protein>
    <submittedName>
        <fullName evidence="8">S49 family peptidase</fullName>
    </submittedName>
</protein>
<feature type="domain" description="Peptidase S49" evidence="7">
    <location>
        <begin position="194"/>
        <end position="356"/>
    </location>
</feature>
<dbReference type="Gene3D" id="3.90.226.10">
    <property type="entry name" value="2-enoyl-CoA Hydratase, Chain A, domain 1"/>
    <property type="match status" value="1"/>
</dbReference>
<dbReference type="Gene3D" id="6.20.330.10">
    <property type="match status" value="1"/>
</dbReference>
<organism evidence="8 9">
    <name type="scientific">Propioniciclava tarda</name>
    <dbReference type="NCBI Taxonomy" id="433330"/>
    <lineage>
        <taxon>Bacteria</taxon>
        <taxon>Bacillati</taxon>
        <taxon>Actinomycetota</taxon>
        <taxon>Actinomycetes</taxon>
        <taxon>Propionibacteriales</taxon>
        <taxon>Propionibacteriaceae</taxon>
        <taxon>Propioniciclava</taxon>
    </lineage>
</organism>
<evidence type="ECO:0000256" key="1">
    <source>
        <dbReference type="ARBA" id="ARBA00008683"/>
    </source>
</evidence>
<dbReference type="PANTHER" id="PTHR42987">
    <property type="entry name" value="PEPTIDASE S49"/>
    <property type="match status" value="1"/>
</dbReference>
<keyword evidence="3" id="KW-0378">Hydrolase</keyword>
<evidence type="ECO:0000313" key="8">
    <source>
        <dbReference type="EMBL" id="TBT94629.1"/>
    </source>
</evidence>
<dbReference type="AlphaFoldDB" id="A0A4Q9KLR1"/>
<dbReference type="GO" id="GO:0008236">
    <property type="term" value="F:serine-type peptidase activity"/>
    <property type="evidence" value="ECO:0007669"/>
    <property type="project" value="UniProtKB-KW"/>
</dbReference>
<keyword evidence="6" id="KW-1133">Transmembrane helix</keyword>
<name>A0A4Q9KLR1_PROTD</name>
<keyword evidence="2" id="KW-0645">Protease</keyword>
<keyword evidence="4" id="KW-0720">Serine protease</keyword>
<dbReference type="InterPro" id="IPR047272">
    <property type="entry name" value="S49_SppA_C"/>
</dbReference>
<sequence>MSDPTDQAPRPASQPVPGATVLPPPSPGWTPAPAPASGPSPAPYPPAAYAPSWTPPQRNFRRGFGLGAGAGLGVGLTLLVLGLVGSLLSMLTFVGMAGALAGAGQTKVEPLKTIWGPETASKKLRAISVSGPIMADSGDGLTLGSGAYGYEIAQVIDGLSKSDADGLVLLLNTPGGSINGSKAIADAMARYKTRTGHPAFAYVQGMSASGGMYAMAGADKILADHGSLVGSIGVIAGPFERYKDVTAITGTMLTAGVVTSGGITAQYITQGTGKDFGSPWRDMTDAERTNFANGMANEYEAFVAWVSAGRKIPAETIKGTLGAYIFDGKTATANKLIDGVQGRDEAFRDFATTAGLDPAQTRVVTATPPGMFAQLFGAQARVYGTSLPAPAIGGQAPRATASLCSGTPVILAYQGSLTGVCR</sequence>
<dbReference type="CDD" id="cd07023">
    <property type="entry name" value="S49_Sppa_N_C"/>
    <property type="match status" value="1"/>
</dbReference>
<feature type="compositionally biased region" description="Pro residues" evidence="5">
    <location>
        <begin position="22"/>
        <end position="48"/>
    </location>
</feature>
<keyword evidence="6" id="KW-0812">Transmembrane</keyword>
<dbReference type="Proteomes" id="UP000291933">
    <property type="component" value="Unassembled WGS sequence"/>
</dbReference>
<comment type="caution">
    <text evidence="8">The sequence shown here is derived from an EMBL/GenBank/DDBJ whole genome shotgun (WGS) entry which is preliminary data.</text>
</comment>
<dbReference type="Pfam" id="PF01343">
    <property type="entry name" value="Peptidase_S49"/>
    <property type="match status" value="1"/>
</dbReference>
<dbReference type="SUPFAM" id="SSF52096">
    <property type="entry name" value="ClpP/crotonase"/>
    <property type="match status" value="1"/>
</dbReference>
<evidence type="ECO:0000313" key="9">
    <source>
        <dbReference type="Proteomes" id="UP000291933"/>
    </source>
</evidence>
<proteinExistence type="inferred from homology"/>
<keyword evidence="6" id="KW-0472">Membrane</keyword>
<evidence type="ECO:0000256" key="3">
    <source>
        <dbReference type="ARBA" id="ARBA00022801"/>
    </source>
</evidence>
<keyword evidence="9" id="KW-1185">Reference proteome</keyword>
<dbReference type="PANTHER" id="PTHR42987:SF7">
    <property type="entry name" value="SIGNAL PEPTIDE PEPTIDASE SPPA-RELATED"/>
    <property type="match status" value="1"/>
</dbReference>